<evidence type="ECO:0000259" key="2">
    <source>
        <dbReference type="PROSITE" id="PS50022"/>
    </source>
</evidence>
<feature type="region of interest" description="Disordered" evidence="1">
    <location>
        <begin position="170"/>
        <end position="193"/>
    </location>
</feature>
<dbReference type="InterPro" id="IPR008928">
    <property type="entry name" value="6-hairpin_glycosidase_sf"/>
</dbReference>
<dbReference type="InterPro" id="IPR008979">
    <property type="entry name" value="Galactose-bd-like_sf"/>
</dbReference>
<dbReference type="GO" id="GO:0005975">
    <property type="term" value="P:carbohydrate metabolic process"/>
    <property type="evidence" value="ECO:0007669"/>
    <property type="project" value="InterPro"/>
</dbReference>
<proteinExistence type="predicted"/>
<dbReference type="RefSeq" id="WP_227820474.1">
    <property type="nucleotide sequence ID" value="NZ_CP010951.1"/>
</dbReference>
<evidence type="ECO:0000313" key="4">
    <source>
        <dbReference type="Proteomes" id="UP000070433"/>
    </source>
</evidence>
<evidence type="ECO:0000256" key="1">
    <source>
        <dbReference type="SAM" id="MobiDB-lite"/>
    </source>
</evidence>
<dbReference type="SUPFAM" id="SSF48208">
    <property type="entry name" value="Six-hairpin glycosidases"/>
    <property type="match status" value="1"/>
</dbReference>
<dbReference type="PATRIC" id="fig|94132.3.peg.1311"/>
<sequence>MADMTPNGEPLDDLSDISGWGAIVSGRARLELAADAGPPGHPALRLDYDFHGGGGFVVARKLVARRMPPAWALSLRVRGAAPANKLEIKLADASGHNVWWWHRDAYTFPSEWQALRIRSSEVTFAWGPAGGGTLRELGVLEIAIVAGPGGRGTVSICDIRLEDLAPAGPPRVAASSAAPGHAPEQALDPSPHTSWCGAPGDFPAWLALDFGREHEYGGLVIDWAGDGAPLSFEVQSGDDGAAWTALATATQAEGERSYVYLPGGGRSRHLRLLVHGVAAAAPPEIRRLELRPFDFSRSLSEFFHAVAASEPRGHHPRWLHREQSYWTPTGAPSGTTAAIMNEEGMLEPERGSFSLEPFLYADGTLITWADAQIGVSLEQGELPIPSSTWRHGDLTLTITAYAAIESGRPQAVARYRVENGGPAARRVRLFVALRPFQVSPPWQSYRGIGGIAEIRSLAWQGGVALVNGSTRVVPRTPASGFGAAAFEQGGVMRHLVRGVPPPHTEIVDALGCASGALHWDLDVPPTASRDAEIAVPFLERPALGPVTASGLREDEPSSLDEAVGHWSRKLDRVRLQIGGDGSECIRSLRSATAHILANRDGPALQPGPRRYTRCWIRDGATMSAALLRMGCATEVRDFLAWYATHQASDGNVPCVVDRDGPDWLPEHDSHGQFVFTLAEYFRFTGDRDFTAALWPAAQRAIGYLESLLAQRRTPEFRTPQRQACFGILPESVSHEGYLAQPVHAYWDDFWALRGIGDGADLARALGTEGEAARLRALQGEFGGCLYESIAATMASHALNYIPGSVEWADMDPSATATAIATTDAPERLAPGPLARTFDDYLHHFRKRRRREIEWNNYSAYEIRVLGALVRLGRRADAHELLEFFLADRRPPAWNQWPEISWRDPRSPGHLGDVPHAWIGAEYVLAVLGMFAYERSSDAALVIAAGLSDAWLDADGVAIEGLPTWWGPLSYTLQRDGPDTLRLDAQPGLACPPGGIVMRPPLPRPLVRVEVDGRPLDAFDQDGVTLPELPARVVFRC</sequence>
<feature type="domain" description="F5/8 type C" evidence="2">
    <location>
        <begin position="154"/>
        <end position="293"/>
    </location>
</feature>
<evidence type="ECO:0000313" key="3">
    <source>
        <dbReference type="EMBL" id="AMO22593.1"/>
    </source>
</evidence>
<dbReference type="SUPFAM" id="SSF49785">
    <property type="entry name" value="Galactose-binding domain-like"/>
    <property type="match status" value="2"/>
</dbReference>
<dbReference type="AlphaFoldDB" id="A0A127JRT6"/>
<gene>
    <name evidence="3" type="ORF">UC35_06455</name>
</gene>
<dbReference type="PROSITE" id="PS50022">
    <property type="entry name" value="FA58C_3"/>
    <property type="match status" value="1"/>
</dbReference>
<protein>
    <recommendedName>
        <fullName evidence="2">F5/8 type C domain-containing protein</fullName>
    </recommendedName>
</protein>
<accession>A0A127JRT6</accession>
<name>A0A127JRT6_9BURK</name>
<organism evidence="3 4">
    <name type="scientific">Ramlibacter tataouinensis</name>
    <dbReference type="NCBI Taxonomy" id="94132"/>
    <lineage>
        <taxon>Bacteria</taxon>
        <taxon>Pseudomonadati</taxon>
        <taxon>Pseudomonadota</taxon>
        <taxon>Betaproteobacteria</taxon>
        <taxon>Burkholderiales</taxon>
        <taxon>Comamonadaceae</taxon>
        <taxon>Ramlibacter</taxon>
    </lineage>
</organism>
<reference evidence="3 4" key="1">
    <citation type="journal article" date="2014" name="Int. J. Syst. Evol. Microbiol.">
        <title>Ramlibacter solisilvae sp. nov., isolated from forest soil, and emended description of the genus Ramlibacter.</title>
        <authorList>
            <person name="Lee H.J."/>
            <person name="Lee S.H."/>
            <person name="Lee S.S."/>
            <person name="Lee J.S."/>
            <person name="Kim Y."/>
            <person name="Kim S.C."/>
            <person name="Jeon C.O."/>
        </authorList>
    </citation>
    <scope>NUCLEOTIDE SEQUENCE [LARGE SCALE GENOMIC DNA]</scope>
    <source>
        <strain evidence="3 4">5-10</strain>
    </source>
</reference>
<dbReference type="InterPro" id="IPR000421">
    <property type="entry name" value="FA58C"/>
</dbReference>
<dbReference type="Gene3D" id="1.50.10.10">
    <property type="match status" value="1"/>
</dbReference>
<dbReference type="EMBL" id="CP010951">
    <property type="protein sequence ID" value="AMO22593.1"/>
    <property type="molecule type" value="Genomic_DNA"/>
</dbReference>
<dbReference type="Gene3D" id="2.60.120.260">
    <property type="entry name" value="Galactose-binding domain-like"/>
    <property type="match status" value="1"/>
</dbReference>
<dbReference type="InterPro" id="IPR012341">
    <property type="entry name" value="6hp_glycosidase-like_sf"/>
</dbReference>
<dbReference type="Pfam" id="PF00754">
    <property type="entry name" value="F5_F8_type_C"/>
    <property type="match status" value="1"/>
</dbReference>
<dbReference type="Proteomes" id="UP000070433">
    <property type="component" value="Chromosome"/>
</dbReference>
<keyword evidence="4" id="KW-1185">Reference proteome</keyword>